<reference evidence="5 6" key="1">
    <citation type="submission" date="2024-03" db="EMBL/GenBank/DDBJ databases">
        <title>Novel species of the genus Variovorax.</title>
        <authorList>
            <person name="Liu Q."/>
            <person name="Xin Y.-H."/>
        </authorList>
    </citation>
    <scope>NUCLEOTIDE SEQUENCE [LARGE SCALE GENOMIC DNA]</scope>
    <source>
        <strain evidence="5 6">KACC 18501</strain>
    </source>
</reference>
<dbReference type="SUPFAM" id="SSF52540">
    <property type="entry name" value="P-loop containing nucleoside triphosphate hydrolases"/>
    <property type="match status" value="1"/>
</dbReference>
<dbReference type="Pfam" id="PF25873">
    <property type="entry name" value="WHD_MalT"/>
    <property type="match status" value="1"/>
</dbReference>
<dbReference type="Gene3D" id="1.25.40.10">
    <property type="entry name" value="Tetratricopeptide repeat domain"/>
    <property type="match status" value="1"/>
</dbReference>
<dbReference type="InterPro" id="IPR059106">
    <property type="entry name" value="WHD_MalT"/>
</dbReference>
<dbReference type="InterPro" id="IPR027417">
    <property type="entry name" value="P-loop_NTPase"/>
</dbReference>
<evidence type="ECO:0000256" key="1">
    <source>
        <dbReference type="ARBA" id="ARBA00023015"/>
    </source>
</evidence>
<dbReference type="PANTHER" id="PTHR44688">
    <property type="entry name" value="DNA-BINDING TRANSCRIPTIONAL ACTIVATOR DEVR_DOSR"/>
    <property type="match status" value="1"/>
</dbReference>
<protein>
    <submittedName>
        <fullName evidence="5">LuxR C-terminal-related transcriptional regulator</fullName>
    </submittedName>
</protein>
<evidence type="ECO:0000256" key="3">
    <source>
        <dbReference type="ARBA" id="ARBA00023163"/>
    </source>
</evidence>
<dbReference type="PROSITE" id="PS50043">
    <property type="entry name" value="HTH_LUXR_2"/>
    <property type="match status" value="1"/>
</dbReference>
<dbReference type="Proteomes" id="UP001363010">
    <property type="component" value="Unassembled WGS sequence"/>
</dbReference>
<dbReference type="CDD" id="cd06170">
    <property type="entry name" value="LuxR_C_like"/>
    <property type="match status" value="1"/>
</dbReference>
<comment type="caution">
    <text evidence="5">The sequence shown here is derived from an EMBL/GenBank/DDBJ whole genome shotgun (WGS) entry which is preliminary data.</text>
</comment>
<evidence type="ECO:0000313" key="6">
    <source>
        <dbReference type="Proteomes" id="UP001363010"/>
    </source>
</evidence>
<keyword evidence="2" id="KW-0238">DNA-binding</keyword>
<gene>
    <name evidence="5" type="ORF">WKW80_36070</name>
</gene>
<name>A0ABU8WBJ9_9BURK</name>
<evidence type="ECO:0000256" key="2">
    <source>
        <dbReference type="ARBA" id="ARBA00023125"/>
    </source>
</evidence>
<dbReference type="InterPro" id="IPR011990">
    <property type="entry name" value="TPR-like_helical_dom_sf"/>
</dbReference>
<dbReference type="SUPFAM" id="SSF46894">
    <property type="entry name" value="C-terminal effector domain of the bipartite response regulators"/>
    <property type="match status" value="1"/>
</dbReference>
<keyword evidence="1" id="KW-0805">Transcription regulation</keyword>
<sequence>MARGSGEVDDDLLLKVSPPRVPRDLVSRARLLSAETPIRDLRAILVQAPAGFGKTSLLAQWRLEHLSHGAVVGWVSAQPQDEPQRLAQSLALAIRRAAGRSTFGHTLLEAVGPGGLEGITMWLAELAQSALDVVLIVDEAERLPAASREALAYLMRNAPTNLRVIVAARPDVHLDIDDLLAYGQCVAIGSSSLRFRLDETMQLMRSRLGARVDNDTAARLHELTEGWPLGLQLALTLIARGVDARADVADMGVLSAELHEHFVKRLLAHLDPGDSEFLVRISILDHLHPELCGAVTEFADADERLARLSRETPVFAASERGDWLRMHTLARDVLRKLFSALTPAQQSQAHARAAEWLAEHRLLEYAARHALTAGQNQKAYELAERSLYESIMRHGRQGAVLDWLAELPAAELDRRPRLLLAAAWTLAVSERHEEAERLVARILAQPEVDDKLSCECALILAGAAVFADDPDRFAALHDPWADAAPPHDPMLLQVIANRKAYRALLEGEPALARLREQQAPRGDFSRGVGYTQRWGEFIVGLSYIWEGQVQLADSLLRPAVASADAELGRRNSFSCMLAALQAAAAWECDRPRDAATVLADRLDILERSGLPESLLLAYRTMARMAAAEGAEHRALELLEALDAVGAVRRLPRLRIASLTEQVRMHAGRYRSQSCRELCERIDALCRDDALSQGRLWRRNVDVLREVALSYAAIAAKDWRLALEPLKRADAMARVLKQGRLRIELLGLHAFALDQCGEDSHGRLREAVDLADTFGLRRVFADAHPDLGNWVSRVAADGLQRASLVARPAAPAAKVEEVQEVRTASAYGMVLTPKEREVLELLARNLSNKEIGRAMQVGETTVKWHVKNLFAKLDAGTRKQAVLRARILGLIKTEG</sequence>
<dbReference type="InterPro" id="IPR049945">
    <property type="entry name" value="AAA_22"/>
</dbReference>
<evidence type="ECO:0000259" key="4">
    <source>
        <dbReference type="PROSITE" id="PS50043"/>
    </source>
</evidence>
<dbReference type="RefSeq" id="WP_340368368.1">
    <property type="nucleotide sequence ID" value="NZ_JBBKZV010000064.1"/>
</dbReference>
<dbReference type="Gene3D" id="1.10.10.10">
    <property type="entry name" value="Winged helix-like DNA-binding domain superfamily/Winged helix DNA-binding domain"/>
    <property type="match status" value="1"/>
</dbReference>
<dbReference type="Pfam" id="PF00196">
    <property type="entry name" value="GerE"/>
    <property type="match status" value="1"/>
</dbReference>
<proteinExistence type="predicted"/>
<dbReference type="SMART" id="SM00421">
    <property type="entry name" value="HTH_LUXR"/>
    <property type="match status" value="1"/>
</dbReference>
<keyword evidence="6" id="KW-1185">Reference proteome</keyword>
<dbReference type="InterPro" id="IPR000792">
    <property type="entry name" value="Tscrpt_reg_LuxR_C"/>
</dbReference>
<dbReference type="PANTHER" id="PTHR44688:SF16">
    <property type="entry name" value="DNA-BINDING TRANSCRIPTIONAL ACTIVATOR DEVR_DOSR"/>
    <property type="match status" value="1"/>
</dbReference>
<keyword evidence="3" id="KW-0804">Transcription</keyword>
<dbReference type="Pfam" id="PF13401">
    <property type="entry name" value="AAA_22"/>
    <property type="match status" value="1"/>
</dbReference>
<dbReference type="PRINTS" id="PR00038">
    <property type="entry name" value="HTHLUXR"/>
</dbReference>
<dbReference type="InterPro" id="IPR036388">
    <property type="entry name" value="WH-like_DNA-bd_sf"/>
</dbReference>
<dbReference type="InterPro" id="IPR016032">
    <property type="entry name" value="Sig_transdc_resp-reg_C-effctor"/>
</dbReference>
<feature type="domain" description="HTH luxR-type" evidence="4">
    <location>
        <begin position="823"/>
        <end position="888"/>
    </location>
</feature>
<accession>A0ABU8WBJ9</accession>
<dbReference type="EMBL" id="JBBKZV010000064">
    <property type="protein sequence ID" value="MEJ8827340.1"/>
    <property type="molecule type" value="Genomic_DNA"/>
</dbReference>
<evidence type="ECO:0000313" key="5">
    <source>
        <dbReference type="EMBL" id="MEJ8827340.1"/>
    </source>
</evidence>
<organism evidence="5 6">
    <name type="scientific">Variovorax humicola</name>
    <dbReference type="NCBI Taxonomy" id="1769758"/>
    <lineage>
        <taxon>Bacteria</taxon>
        <taxon>Pseudomonadati</taxon>
        <taxon>Pseudomonadota</taxon>
        <taxon>Betaproteobacteria</taxon>
        <taxon>Burkholderiales</taxon>
        <taxon>Comamonadaceae</taxon>
        <taxon>Variovorax</taxon>
    </lineage>
</organism>